<proteinExistence type="predicted"/>
<accession>A0A6J5ZR17</accession>
<reference evidence="1" key="1">
    <citation type="submission" date="2020-05" db="EMBL/GenBank/DDBJ databases">
        <authorList>
            <person name="Chiriac C."/>
            <person name="Salcher M."/>
            <person name="Ghai R."/>
            <person name="Kavagutti S V."/>
        </authorList>
    </citation>
    <scope>NUCLEOTIDE SEQUENCE</scope>
</reference>
<sequence length="119" mass="11901">MLVLQPGGSGGLAAEALDELGVLGKAAVEQLDRNLAVQLQVGGAVDVGHPTRAEQVLDAVAAVDRRARFDRAGHRSSDSITAFAIGAASVPPKPPTVFSIVTAIATCGSAAGAKAMNQG</sequence>
<gene>
    <name evidence="1" type="ORF">UFOPK3547_00761</name>
</gene>
<name>A0A6J5ZR17_9ZZZZ</name>
<evidence type="ECO:0000313" key="1">
    <source>
        <dbReference type="EMBL" id="CAB4343070.1"/>
    </source>
</evidence>
<organism evidence="1">
    <name type="scientific">freshwater metagenome</name>
    <dbReference type="NCBI Taxonomy" id="449393"/>
    <lineage>
        <taxon>unclassified sequences</taxon>
        <taxon>metagenomes</taxon>
        <taxon>ecological metagenomes</taxon>
    </lineage>
</organism>
<dbReference type="EMBL" id="CAESAN010000053">
    <property type="protein sequence ID" value="CAB4343070.1"/>
    <property type="molecule type" value="Genomic_DNA"/>
</dbReference>
<dbReference type="AlphaFoldDB" id="A0A6J5ZR17"/>
<protein>
    <submittedName>
        <fullName evidence="1">Unannotated protein</fullName>
    </submittedName>
</protein>